<proteinExistence type="inferred from homology"/>
<evidence type="ECO:0000313" key="8">
    <source>
        <dbReference type="EMBL" id="MBB6038541.1"/>
    </source>
</evidence>
<feature type="domain" description="RNA polymerase sigma-70 region 4" evidence="7">
    <location>
        <begin position="134"/>
        <end position="182"/>
    </location>
</feature>
<dbReference type="GO" id="GO:0016987">
    <property type="term" value="F:sigma factor activity"/>
    <property type="evidence" value="ECO:0007669"/>
    <property type="project" value="UniProtKB-KW"/>
</dbReference>
<dbReference type="GO" id="GO:0006352">
    <property type="term" value="P:DNA-templated transcription initiation"/>
    <property type="evidence" value="ECO:0007669"/>
    <property type="project" value="InterPro"/>
</dbReference>
<evidence type="ECO:0000256" key="3">
    <source>
        <dbReference type="ARBA" id="ARBA00023082"/>
    </source>
</evidence>
<dbReference type="PANTHER" id="PTHR43133:SF57">
    <property type="entry name" value="RNA POLYMERASE SIGMA-70 FACTOR"/>
    <property type="match status" value="1"/>
</dbReference>
<dbReference type="InterPro" id="IPR007630">
    <property type="entry name" value="RNA_pol_sigma70_r4"/>
</dbReference>
<keyword evidence="3" id="KW-0731">Sigma factor</keyword>
<reference evidence="8 9" key="1">
    <citation type="submission" date="2020-08" db="EMBL/GenBank/DDBJ databases">
        <title>Genomic Encyclopedia of Type Strains, Phase IV (KMG-IV): sequencing the most valuable type-strain genomes for metagenomic binning, comparative biology and taxonomic classification.</title>
        <authorList>
            <person name="Goeker M."/>
        </authorList>
    </citation>
    <scope>NUCLEOTIDE SEQUENCE [LARGE SCALE GENOMIC DNA]</scope>
    <source>
        <strain evidence="8 9">YIM 65646</strain>
    </source>
</reference>
<evidence type="ECO:0000259" key="7">
    <source>
        <dbReference type="Pfam" id="PF04545"/>
    </source>
</evidence>
<feature type="domain" description="RNA polymerase sigma-70 region 2" evidence="6">
    <location>
        <begin position="27"/>
        <end position="93"/>
    </location>
</feature>
<dbReference type="NCBIfam" id="TIGR02937">
    <property type="entry name" value="sigma70-ECF"/>
    <property type="match status" value="1"/>
</dbReference>
<dbReference type="InterPro" id="IPR013324">
    <property type="entry name" value="RNA_pol_sigma_r3/r4-like"/>
</dbReference>
<gene>
    <name evidence="8" type="ORF">HNR73_006427</name>
</gene>
<name>A0A841FML4_9ACTN</name>
<dbReference type="Pfam" id="PF04545">
    <property type="entry name" value="Sigma70_r4"/>
    <property type="match status" value="1"/>
</dbReference>
<dbReference type="Gene3D" id="1.10.1740.10">
    <property type="match status" value="1"/>
</dbReference>
<comment type="similarity">
    <text evidence="1">Belongs to the sigma-70 factor family. ECF subfamily.</text>
</comment>
<evidence type="ECO:0000256" key="1">
    <source>
        <dbReference type="ARBA" id="ARBA00010641"/>
    </source>
</evidence>
<evidence type="ECO:0000256" key="2">
    <source>
        <dbReference type="ARBA" id="ARBA00023015"/>
    </source>
</evidence>
<comment type="caution">
    <text evidence="8">The sequence shown here is derived from an EMBL/GenBank/DDBJ whole genome shotgun (WGS) entry which is preliminary data.</text>
</comment>
<protein>
    <submittedName>
        <fullName evidence="8">RNA polymerase sigma-70 factor (ECF subfamily)</fullName>
    </submittedName>
</protein>
<dbReference type="Proteomes" id="UP000548476">
    <property type="component" value="Unassembled WGS sequence"/>
</dbReference>
<evidence type="ECO:0000313" key="9">
    <source>
        <dbReference type="Proteomes" id="UP000548476"/>
    </source>
</evidence>
<dbReference type="AlphaFoldDB" id="A0A841FML4"/>
<dbReference type="CDD" id="cd06171">
    <property type="entry name" value="Sigma70_r4"/>
    <property type="match status" value="1"/>
</dbReference>
<dbReference type="Pfam" id="PF04542">
    <property type="entry name" value="Sigma70_r2"/>
    <property type="match status" value="1"/>
</dbReference>
<dbReference type="SUPFAM" id="SSF88946">
    <property type="entry name" value="Sigma2 domain of RNA polymerase sigma factors"/>
    <property type="match status" value="1"/>
</dbReference>
<dbReference type="InterPro" id="IPR039425">
    <property type="entry name" value="RNA_pol_sigma-70-like"/>
</dbReference>
<evidence type="ECO:0000259" key="6">
    <source>
        <dbReference type="Pfam" id="PF04542"/>
    </source>
</evidence>
<dbReference type="EMBL" id="JACHGT010000017">
    <property type="protein sequence ID" value="MBB6038541.1"/>
    <property type="molecule type" value="Genomic_DNA"/>
</dbReference>
<dbReference type="PANTHER" id="PTHR43133">
    <property type="entry name" value="RNA POLYMERASE ECF-TYPE SIGMA FACTO"/>
    <property type="match status" value="1"/>
</dbReference>
<evidence type="ECO:0000256" key="4">
    <source>
        <dbReference type="ARBA" id="ARBA00023125"/>
    </source>
</evidence>
<dbReference type="InterPro" id="IPR007627">
    <property type="entry name" value="RNA_pol_sigma70_r2"/>
</dbReference>
<keyword evidence="2" id="KW-0805">Transcription regulation</keyword>
<keyword evidence="5" id="KW-0804">Transcription</keyword>
<dbReference type="SUPFAM" id="SSF88659">
    <property type="entry name" value="Sigma3 and sigma4 domains of RNA polymerase sigma factors"/>
    <property type="match status" value="1"/>
</dbReference>
<dbReference type="Gene3D" id="1.10.10.10">
    <property type="entry name" value="Winged helix-like DNA-binding domain superfamily/Winged helix DNA-binding domain"/>
    <property type="match status" value="1"/>
</dbReference>
<dbReference type="GO" id="GO:0003677">
    <property type="term" value="F:DNA binding"/>
    <property type="evidence" value="ECO:0007669"/>
    <property type="project" value="UniProtKB-KW"/>
</dbReference>
<sequence>MTTPPAPDLATLVARAKTGDAAAFAELYTLHRPTIRRVVYARMRHGARRDADDLIAETFTRAWANMPRFTWQGGGFAAWLTRIATNLVRDWHKAPHTRITEPCGDYTDVDSPDLTADPAERVCLAGDVEQLRAALGELTAMQQRCVDLRVYRERTIKETAEVLGMTEGAVKALFHRAVLGLRRVWEPDG</sequence>
<dbReference type="InterPro" id="IPR014284">
    <property type="entry name" value="RNA_pol_sigma-70_dom"/>
</dbReference>
<keyword evidence="9" id="KW-1185">Reference proteome</keyword>
<accession>A0A841FML4</accession>
<evidence type="ECO:0000256" key="5">
    <source>
        <dbReference type="ARBA" id="ARBA00023163"/>
    </source>
</evidence>
<organism evidence="8 9">
    <name type="scientific">Phytomonospora endophytica</name>
    <dbReference type="NCBI Taxonomy" id="714109"/>
    <lineage>
        <taxon>Bacteria</taxon>
        <taxon>Bacillati</taxon>
        <taxon>Actinomycetota</taxon>
        <taxon>Actinomycetes</taxon>
        <taxon>Micromonosporales</taxon>
        <taxon>Micromonosporaceae</taxon>
        <taxon>Phytomonospora</taxon>
    </lineage>
</organism>
<keyword evidence="4" id="KW-0238">DNA-binding</keyword>
<dbReference type="RefSeq" id="WP_184791335.1">
    <property type="nucleotide sequence ID" value="NZ_BONT01000069.1"/>
</dbReference>
<dbReference type="InterPro" id="IPR036388">
    <property type="entry name" value="WH-like_DNA-bd_sf"/>
</dbReference>
<dbReference type="InterPro" id="IPR013325">
    <property type="entry name" value="RNA_pol_sigma_r2"/>
</dbReference>